<sequence length="134" mass="15471">MEMNINSSLEYKGVKDCHEDDIYAEIRRQILLLTADDDEDLPKDNPKSFGAAKRSSNSFKARCITGLQSGSYFYWWEDKNTNSVPAWLASLWRTGNGTGVFIPQAVKSRRYYNLAGSMNNERRIIYKRVENQFS</sequence>
<accession>A0A8J4VTK7</accession>
<evidence type="ECO:0000313" key="1">
    <source>
        <dbReference type="EMBL" id="KAF3971803.1"/>
    </source>
</evidence>
<evidence type="ECO:0000313" key="2">
    <source>
        <dbReference type="Proteomes" id="UP000737018"/>
    </source>
</evidence>
<dbReference type="Proteomes" id="UP000737018">
    <property type="component" value="Unassembled WGS sequence"/>
</dbReference>
<reference evidence="1" key="1">
    <citation type="submission" date="2020-03" db="EMBL/GenBank/DDBJ databases">
        <title>Castanea mollissima Vanexum genome sequencing.</title>
        <authorList>
            <person name="Staton M."/>
        </authorList>
    </citation>
    <scope>NUCLEOTIDE SEQUENCE</scope>
    <source>
        <tissue evidence="1">Leaf</tissue>
    </source>
</reference>
<name>A0A8J4VTK7_9ROSI</name>
<dbReference type="EMBL" id="JRKL02000395">
    <property type="protein sequence ID" value="KAF3971803.1"/>
    <property type="molecule type" value="Genomic_DNA"/>
</dbReference>
<organism evidence="1 2">
    <name type="scientific">Castanea mollissima</name>
    <name type="common">Chinese chestnut</name>
    <dbReference type="NCBI Taxonomy" id="60419"/>
    <lineage>
        <taxon>Eukaryota</taxon>
        <taxon>Viridiplantae</taxon>
        <taxon>Streptophyta</taxon>
        <taxon>Embryophyta</taxon>
        <taxon>Tracheophyta</taxon>
        <taxon>Spermatophyta</taxon>
        <taxon>Magnoliopsida</taxon>
        <taxon>eudicotyledons</taxon>
        <taxon>Gunneridae</taxon>
        <taxon>Pentapetalae</taxon>
        <taxon>rosids</taxon>
        <taxon>fabids</taxon>
        <taxon>Fagales</taxon>
        <taxon>Fagaceae</taxon>
        <taxon>Castanea</taxon>
    </lineage>
</organism>
<comment type="caution">
    <text evidence="1">The sequence shown here is derived from an EMBL/GenBank/DDBJ whole genome shotgun (WGS) entry which is preliminary data.</text>
</comment>
<dbReference type="OrthoDB" id="1649181at2759"/>
<dbReference type="PANTHER" id="PTHR34956">
    <property type="entry name" value="OS05G0397300 PROTEIN"/>
    <property type="match status" value="1"/>
</dbReference>
<protein>
    <submittedName>
        <fullName evidence="1">Uncharacterized protein</fullName>
    </submittedName>
</protein>
<proteinExistence type="predicted"/>
<dbReference type="AlphaFoldDB" id="A0A8J4VTK7"/>
<gene>
    <name evidence="1" type="ORF">CMV_004641</name>
</gene>
<dbReference type="PANTHER" id="PTHR34956:SF1">
    <property type="entry name" value="DUF4005 DOMAIN-CONTAINING PROTEIN"/>
    <property type="match status" value="1"/>
</dbReference>
<keyword evidence="2" id="KW-1185">Reference proteome</keyword>